<gene>
    <name evidence="1" type="primary">Acey_s0144.g2439</name>
    <name evidence="1" type="ORF">Y032_0144g2439</name>
</gene>
<keyword evidence="2" id="KW-1185">Reference proteome</keyword>
<dbReference type="EMBL" id="JARK01001480">
    <property type="protein sequence ID" value="EYB96978.1"/>
    <property type="molecule type" value="Genomic_DNA"/>
</dbReference>
<evidence type="ECO:0000313" key="2">
    <source>
        <dbReference type="Proteomes" id="UP000024635"/>
    </source>
</evidence>
<dbReference type="Proteomes" id="UP000024635">
    <property type="component" value="Unassembled WGS sequence"/>
</dbReference>
<evidence type="ECO:0000313" key="1">
    <source>
        <dbReference type="EMBL" id="EYB96978.1"/>
    </source>
</evidence>
<name>A0A016T1U5_9BILA</name>
<reference evidence="2" key="1">
    <citation type="journal article" date="2015" name="Nat. Genet.">
        <title>The genome and transcriptome of the zoonotic hookworm Ancylostoma ceylanicum identify infection-specific gene families.</title>
        <authorList>
            <person name="Schwarz E.M."/>
            <person name="Hu Y."/>
            <person name="Antoshechkin I."/>
            <person name="Miller M.M."/>
            <person name="Sternberg P.W."/>
            <person name="Aroian R.V."/>
        </authorList>
    </citation>
    <scope>NUCLEOTIDE SEQUENCE</scope>
    <source>
        <strain evidence="2">HY135</strain>
    </source>
</reference>
<organism evidence="1 2">
    <name type="scientific">Ancylostoma ceylanicum</name>
    <dbReference type="NCBI Taxonomy" id="53326"/>
    <lineage>
        <taxon>Eukaryota</taxon>
        <taxon>Metazoa</taxon>
        <taxon>Ecdysozoa</taxon>
        <taxon>Nematoda</taxon>
        <taxon>Chromadorea</taxon>
        <taxon>Rhabditida</taxon>
        <taxon>Rhabditina</taxon>
        <taxon>Rhabditomorpha</taxon>
        <taxon>Strongyloidea</taxon>
        <taxon>Ancylostomatidae</taxon>
        <taxon>Ancylostomatinae</taxon>
        <taxon>Ancylostoma</taxon>
    </lineage>
</organism>
<proteinExistence type="predicted"/>
<dbReference type="AlphaFoldDB" id="A0A016T1U5"/>
<accession>A0A016T1U5</accession>
<protein>
    <submittedName>
        <fullName evidence="1">Uncharacterized protein</fullName>
    </submittedName>
</protein>
<sequence>MLVDFQPHGEHVELSPYQVAEKGLQWCRSDCGRSVPRKKWSGVVQEDLDFTKGRRRAHFPPARARNLFHGFSPASSKTCRVIARLKPASSNPWLLP</sequence>
<comment type="caution">
    <text evidence="1">The sequence shown here is derived from an EMBL/GenBank/DDBJ whole genome shotgun (WGS) entry which is preliminary data.</text>
</comment>